<dbReference type="Proteomes" id="UP000054805">
    <property type="component" value="Unassembled WGS sequence"/>
</dbReference>
<comment type="caution">
    <text evidence="1">The sequence shown here is derived from an EMBL/GenBank/DDBJ whole genome shotgun (WGS) entry which is preliminary data.</text>
</comment>
<accession>A0A0V1GTQ5</accession>
<name>A0A0V1GTQ5_TRIPS</name>
<gene>
    <name evidence="1" type="ORF">T4B_6936</name>
</gene>
<keyword evidence="2" id="KW-1185">Reference proteome</keyword>
<protein>
    <submittedName>
        <fullName evidence="1">Uncharacterized protein</fullName>
    </submittedName>
</protein>
<proteinExistence type="predicted"/>
<evidence type="ECO:0000313" key="1">
    <source>
        <dbReference type="EMBL" id="KRZ01386.1"/>
    </source>
</evidence>
<organism evidence="1 2">
    <name type="scientific">Trichinella pseudospiralis</name>
    <name type="common">Parasitic roundworm</name>
    <dbReference type="NCBI Taxonomy" id="6337"/>
    <lineage>
        <taxon>Eukaryota</taxon>
        <taxon>Metazoa</taxon>
        <taxon>Ecdysozoa</taxon>
        <taxon>Nematoda</taxon>
        <taxon>Enoplea</taxon>
        <taxon>Dorylaimia</taxon>
        <taxon>Trichinellida</taxon>
        <taxon>Trichinellidae</taxon>
        <taxon>Trichinella</taxon>
    </lineage>
</organism>
<reference evidence="1 2" key="1">
    <citation type="submission" date="2015-01" db="EMBL/GenBank/DDBJ databases">
        <title>Evolution of Trichinella species and genotypes.</title>
        <authorList>
            <person name="Korhonen P.K."/>
            <person name="Edoardo P."/>
            <person name="Giuseppe L.R."/>
            <person name="Gasser R.B."/>
        </authorList>
    </citation>
    <scope>NUCLEOTIDE SEQUENCE [LARGE SCALE GENOMIC DNA]</scope>
    <source>
        <strain evidence="1">ISS588</strain>
    </source>
</reference>
<dbReference type="AlphaFoldDB" id="A0A0V1GTQ5"/>
<sequence length="33" mass="3612">MSEIIGITRIIPANGVRRMSNGVSNAMTNEEYS</sequence>
<dbReference type="EMBL" id="JYDS01000643">
    <property type="protein sequence ID" value="KRZ01386.1"/>
    <property type="molecule type" value="Genomic_DNA"/>
</dbReference>
<evidence type="ECO:0000313" key="2">
    <source>
        <dbReference type="Proteomes" id="UP000054805"/>
    </source>
</evidence>